<name>A0A4U5NZ69_STECR</name>
<comment type="caution">
    <text evidence="1">The sequence shown here is derived from an EMBL/GenBank/DDBJ whole genome shotgun (WGS) entry which is preliminary data.</text>
</comment>
<accession>A0A4U5NZ69</accession>
<gene>
    <name evidence="1" type="ORF">L596_013095</name>
</gene>
<reference evidence="1 2" key="1">
    <citation type="journal article" date="2015" name="Genome Biol.">
        <title>Comparative genomics of Steinernema reveals deeply conserved gene regulatory networks.</title>
        <authorList>
            <person name="Dillman A.R."/>
            <person name="Macchietto M."/>
            <person name="Porter C.F."/>
            <person name="Rogers A."/>
            <person name="Williams B."/>
            <person name="Antoshechkin I."/>
            <person name="Lee M.M."/>
            <person name="Goodwin Z."/>
            <person name="Lu X."/>
            <person name="Lewis E.E."/>
            <person name="Goodrich-Blair H."/>
            <person name="Stock S.P."/>
            <person name="Adams B.J."/>
            <person name="Sternberg P.W."/>
            <person name="Mortazavi A."/>
        </authorList>
    </citation>
    <scope>NUCLEOTIDE SEQUENCE [LARGE SCALE GENOMIC DNA]</scope>
    <source>
        <strain evidence="1 2">ALL</strain>
    </source>
</reference>
<evidence type="ECO:0000313" key="2">
    <source>
        <dbReference type="Proteomes" id="UP000298663"/>
    </source>
</evidence>
<protein>
    <submittedName>
        <fullName evidence="1">Uncharacterized protein</fullName>
    </submittedName>
</protein>
<evidence type="ECO:0000313" key="1">
    <source>
        <dbReference type="EMBL" id="TKR88926.1"/>
    </source>
</evidence>
<organism evidence="1 2">
    <name type="scientific">Steinernema carpocapsae</name>
    <name type="common">Entomopathogenic nematode</name>
    <dbReference type="NCBI Taxonomy" id="34508"/>
    <lineage>
        <taxon>Eukaryota</taxon>
        <taxon>Metazoa</taxon>
        <taxon>Ecdysozoa</taxon>
        <taxon>Nematoda</taxon>
        <taxon>Chromadorea</taxon>
        <taxon>Rhabditida</taxon>
        <taxon>Tylenchina</taxon>
        <taxon>Panagrolaimomorpha</taxon>
        <taxon>Strongyloidoidea</taxon>
        <taxon>Steinernematidae</taxon>
        <taxon>Steinernema</taxon>
    </lineage>
</organism>
<reference evidence="1 2" key="2">
    <citation type="journal article" date="2019" name="G3 (Bethesda)">
        <title>Hybrid Assembly of the Genome of the Entomopathogenic Nematode Steinernema carpocapsae Identifies the X-Chromosome.</title>
        <authorList>
            <person name="Serra L."/>
            <person name="Macchietto M."/>
            <person name="Macias-Munoz A."/>
            <person name="McGill C.J."/>
            <person name="Rodriguez I.M."/>
            <person name="Rodriguez B."/>
            <person name="Murad R."/>
            <person name="Mortazavi A."/>
        </authorList>
    </citation>
    <scope>NUCLEOTIDE SEQUENCE [LARGE SCALE GENOMIC DNA]</scope>
    <source>
        <strain evidence="1 2">ALL</strain>
    </source>
</reference>
<dbReference type="AlphaFoldDB" id="A0A4U5NZ69"/>
<dbReference type="Proteomes" id="UP000298663">
    <property type="component" value="Unassembled WGS sequence"/>
</dbReference>
<sequence length="109" mass="12732">MGAALFRRHSLEPKRNSASLLGVRRHYPSVFMKRMNIGSKVHKTIENTLKDFKESGSITKTNQEILDSIIPGKMERWNPRRWRECYMASILPFLRERLVAHAPLEVRAK</sequence>
<keyword evidence="2" id="KW-1185">Reference proteome</keyword>
<proteinExistence type="predicted"/>
<dbReference type="EMBL" id="AZBU02000003">
    <property type="protein sequence ID" value="TKR88926.1"/>
    <property type="molecule type" value="Genomic_DNA"/>
</dbReference>